<feature type="compositionally biased region" description="Polar residues" evidence="7">
    <location>
        <begin position="211"/>
        <end position="234"/>
    </location>
</feature>
<dbReference type="PROSITE" id="PS50006">
    <property type="entry name" value="FHA_DOMAIN"/>
    <property type="match status" value="1"/>
</dbReference>
<feature type="compositionally biased region" description="Polar residues" evidence="7">
    <location>
        <begin position="193"/>
        <end position="203"/>
    </location>
</feature>
<dbReference type="InterPro" id="IPR029334">
    <property type="entry name" value="PP1-bd"/>
</dbReference>
<feature type="compositionally biased region" description="Polar residues" evidence="7">
    <location>
        <begin position="523"/>
        <end position="532"/>
    </location>
</feature>
<dbReference type="OrthoDB" id="6288785at2759"/>
<feature type="compositionally biased region" description="Low complexity" evidence="7">
    <location>
        <begin position="1482"/>
        <end position="1500"/>
    </location>
</feature>
<comment type="subcellular location">
    <subcellularLocation>
        <location evidence="1">Nucleus</location>
    </subcellularLocation>
</comment>
<evidence type="ECO:0000256" key="2">
    <source>
        <dbReference type="ARBA" id="ARBA00022499"/>
    </source>
</evidence>
<dbReference type="RefSeq" id="XP_022286446.1">
    <property type="nucleotide sequence ID" value="XM_022430738.1"/>
</dbReference>
<evidence type="ECO:0000256" key="4">
    <source>
        <dbReference type="ARBA" id="ARBA00022843"/>
    </source>
</evidence>
<evidence type="ECO:0000313" key="9">
    <source>
        <dbReference type="Proteomes" id="UP000694844"/>
    </source>
</evidence>
<feature type="compositionally biased region" description="Polar residues" evidence="7">
    <location>
        <begin position="580"/>
        <end position="590"/>
    </location>
</feature>
<dbReference type="InterPro" id="IPR000253">
    <property type="entry name" value="FHA_dom"/>
</dbReference>
<feature type="compositionally biased region" description="Polar residues" evidence="7">
    <location>
        <begin position="742"/>
        <end position="757"/>
    </location>
</feature>
<organism evidence="9 10">
    <name type="scientific">Crassostrea virginica</name>
    <name type="common">Eastern oyster</name>
    <dbReference type="NCBI Taxonomy" id="6565"/>
    <lineage>
        <taxon>Eukaryota</taxon>
        <taxon>Metazoa</taxon>
        <taxon>Spiralia</taxon>
        <taxon>Lophotrochozoa</taxon>
        <taxon>Mollusca</taxon>
        <taxon>Bivalvia</taxon>
        <taxon>Autobranchia</taxon>
        <taxon>Pteriomorphia</taxon>
        <taxon>Ostreida</taxon>
        <taxon>Ostreoidea</taxon>
        <taxon>Ostreidae</taxon>
        <taxon>Crassostrea</taxon>
    </lineage>
</organism>
<feature type="compositionally biased region" description="Basic residues" evidence="7">
    <location>
        <begin position="1267"/>
        <end position="1297"/>
    </location>
</feature>
<feature type="compositionally biased region" description="Low complexity" evidence="7">
    <location>
        <begin position="866"/>
        <end position="880"/>
    </location>
</feature>
<dbReference type="GO" id="GO:0051983">
    <property type="term" value="P:regulation of chromosome segregation"/>
    <property type="evidence" value="ECO:0007669"/>
    <property type="project" value="TreeGrafter"/>
</dbReference>
<gene>
    <name evidence="10 11" type="primary">LOC111099458</name>
</gene>
<feature type="compositionally biased region" description="Low complexity" evidence="7">
    <location>
        <begin position="1418"/>
        <end position="1435"/>
    </location>
</feature>
<feature type="compositionally biased region" description="Polar residues" evidence="7">
    <location>
        <begin position="881"/>
        <end position="892"/>
    </location>
</feature>
<feature type="compositionally biased region" description="Basic and acidic residues" evidence="7">
    <location>
        <begin position="1665"/>
        <end position="1675"/>
    </location>
</feature>
<evidence type="ECO:0000313" key="11">
    <source>
        <dbReference type="RefSeq" id="XP_022286447.1"/>
    </source>
</evidence>
<evidence type="ECO:0000256" key="6">
    <source>
        <dbReference type="ARBA" id="ARBA00023306"/>
    </source>
</evidence>
<dbReference type="KEGG" id="cvn:111099458"/>
<feature type="region of interest" description="Disordered" evidence="7">
    <location>
        <begin position="1010"/>
        <end position="1308"/>
    </location>
</feature>
<dbReference type="GeneID" id="111099458"/>
<dbReference type="CDD" id="cd22673">
    <property type="entry name" value="FHA_Ki67"/>
    <property type="match status" value="1"/>
</dbReference>
<feature type="compositionally biased region" description="Low complexity" evidence="7">
    <location>
        <begin position="505"/>
        <end position="516"/>
    </location>
</feature>
<sequence>MLHGKIVVIKRTGADGAQFPLTAETCVFGRSSECDIRIQLPNVAWEHCKVTVENGQVYLTNLSNSNPVSLNGKNLEGSIRLNNKDVFTIIDRSFRFELPDQLRNMSPKKTPVKSPNKVNANTKILTPKTKPPSASPLKINKTPSKSPHRSLTKALNATPKSKPGTPSPKKTPAIGGKTPISNAKMAVTPRNPFMTQAKATDTPKSGRKSRSVSPKSKTPVLATSLNVFESSKTTPKSERKSRNTSPKGKTPKAATPKRTTSPKTKTPVVSTPSLKDSEGAIKPGRKSRSVSPKAKSPRSVSPKAKSPRSVSPKAKSPRSVSPKAKSPRSASPKAKSPRSVSPKAKSPRSVSPKAKSPRSTSPKAKSPRSASPKAKSPRSVSPKAKSPRSASPKAKSPRSTSPKAKSPRSASPKAKSPRSTSPKAKSPRSASPKAKSPRSASPKAKSPRSASPKDKSPRGVSPKTKSPNDKTPNQAMNFDSTPKTGRKSTGVSPQVTAQEEPVMAKTPTSTPKTTPKSGRKSRSTSPKVTPPTSIGRKARTPSPKSTAVQGINSPNEKGWTPVVNRKKLERKSLPVGTQIFIATSSSSPLSTGKKRKSTETLESRSKKARVSFGPKLSPEHFLKTLPPSTPVRKGATPKKPGAKGDSFKPLLKRKSVATAKKSPIKEESPLKGMSPRKSPKAGRSPKSPKSGNAVGPKSRSPSPKTPAQSKSPKGKSGSPRSRSPSATKSPQGKPATPVASPVSGSPKSTANSKSPQGKPTPKAKSPTSASKKTPKSQRRSKSVESLDDSFGIGGLFESPNVVTSTPAAGSNKKRRSNVAKKSESKNKHGADRRASTGSLAGVKRLMKTPKRLADTSYSGIANMMETPKVTPGKKTTPKVKSAQTPAETSYTGISDLMKTPKTTVGSAKKSSKNSIVASPVVQKIDNPMADLRKAVAIRAILGKGATPKLPKVAPKSWADVVKKGVAKKVLTPQARRVVNVKRLGKVTKKNPRKSLKNNAVTPAGLKEMIKATSTGHADSPVTLVIGRKRVKTPAALPKKGRKSMGKSKLLKNKAVSPTGLKEMFKTPKAKSLKAKSPQAVSPKAKSPRAKSPKTATPRAKSPKTATPRPKSPKAATPKTKSPAGTPMSAETPHSLFSDLPDTPSGPGEMAVSPLNNSTPVASPRLSGMKRLFAQSKLAKSPESPLGIKDMMKTPGSSKPASTRKLKSPKASNAKSPSQRRGTKRGAKVLSTPPQPAKKTRVVTPEAKPVSPVVATTSLSPTEVHSPVAKRGRRGAVKKASPKKKTPIKTKTGNRRGRRAPEEVVPVSPVLVQTSPKPVAVVAPMSTKKKVEEELKTGKDSLKPVVKVTPMKKAVVKEQKRTRAKKPATPAKASPKPSPKKRATRGKASAQVKAAENVENEAERVSPVKGRSTRRKAAAKASPAKSKKAASPAKPAAQKRERTAAEEETNTTKRQKTEDMVQMEETPLPTTPAKGRATRAKRGATSSKSKAIKASSPVKPKSSPKKRATRGRKVVENQDISEEVTKSNTPKVTGRKGGRTAAKTKSPVKTAAEEKVATPATMKKGNATTQKTLQVVSEKEALVAAKSPAKRTKRGQAKTTPKKAATPLASRKRTRGGAVEVEIAPKQQKTDSEPVAASPVKPARQRRGKATVATKPSPKKPAKSKAVKELPSKEEVVLTEVPQLVTPVKKATRGRKAAAPQQVKSKAVSPVKEASPAKTRGTRAKSSKTSAIKKDTPKKATRGKSATVQKAPATPKVSPKKTRGKATAKASTPVKRVTRLRKK</sequence>
<keyword evidence="2" id="KW-1017">Isopeptide bond</keyword>
<feature type="region of interest" description="Disordered" evidence="7">
    <location>
        <begin position="101"/>
        <end position="915"/>
    </location>
</feature>
<feature type="compositionally biased region" description="Basic and acidic residues" evidence="7">
    <location>
        <begin position="820"/>
        <end position="834"/>
    </location>
</feature>
<reference evidence="10 11" key="1">
    <citation type="submission" date="2025-04" db="UniProtKB">
        <authorList>
            <consortium name="RefSeq"/>
        </authorList>
    </citation>
    <scope>IDENTIFICATION</scope>
    <source>
        <tissue evidence="10 11">Whole sample</tissue>
    </source>
</reference>
<evidence type="ECO:0000256" key="7">
    <source>
        <dbReference type="SAM" id="MobiDB-lite"/>
    </source>
</evidence>
<dbReference type="SMART" id="SM00240">
    <property type="entry name" value="FHA"/>
    <property type="match status" value="1"/>
</dbReference>
<keyword evidence="9" id="KW-1185">Reference proteome</keyword>
<dbReference type="PANTHER" id="PTHR21603">
    <property type="entry name" value="ANTIGEN KI-67-LIKE PROTEIN"/>
    <property type="match status" value="1"/>
</dbReference>
<dbReference type="PANTHER" id="PTHR21603:SF18">
    <property type="entry name" value="ANTIGEN KI-67-LIKE PROTEIN"/>
    <property type="match status" value="1"/>
</dbReference>
<evidence type="ECO:0000256" key="3">
    <source>
        <dbReference type="ARBA" id="ARBA00022553"/>
    </source>
</evidence>
<keyword evidence="6" id="KW-0131">Cell cycle</keyword>
<accession>A0A8B8A4N4</accession>
<evidence type="ECO:0000256" key="5">
    <source>
        <dbReference type="ARBA" id="ARBA00023242"/>
    </source>
</evidence>
<dbReference type="GO" id="GO:0005694">
    <property type="term" value="C:chromosome"/>
    <property type="evidence" value="ECO:0007669"/>
    <property type="project" value="TreeGrafter"/>
</dbReference>
<feature type="compositionally biased region" description="Polar residues" evidence="7">
    <location>
        <begin position="699"/>
        <end position="708"/>
    </location>
</feature>
<keyword evidence="5" id="KW-0539">Nucleus</keyword>
<evidence type="ECO:0000256" key="1">
    <source>
        <dbReference type="ARBA" id="ARBA00004123"/>
    </source>
</evidence>
<keyword evidence="4" id="KW-0832">Ubl conjugation</keyword>
<dbReference type="Proteomes" id="UP000694844">
    <property type="component" value="Chromosome 6"/>
</dbReference>
<feature type="compositionally biased region" description="Low complexity" evidence="7">
    <location>
        <begin position="244"/>
        <end position="273"/>
    </location>
</feature>
<feature type="compositionally biased region" description="Low complexity" evidence="7">
    <location>
        <begin position="289"/>
        <end position="450"/>
    </location>
</feature>
<proteinExistence type="predicted"/>
<feature type="compositionally biased region" description="Polar residues" evidence="7">
    <location>
        <begin position="463"/>
        <end position="497"/>
    </location>
</feature>
<dbReference type="Pfam" id="PF15276">
    <property type="entry name" value="PP1_bind"/>
    <property type="match status" value="1"/>
</dbReference>
<keyword evidence="3" id="KW-0597">Phosphoprotein</keyword>
<protein>
    <submittedName>
        <fullName evidence="10 11">Serine/arginine repetitive matrix protein 2-like isoform X1</fullName>
    </submittedName>
</protein>
<dbReference type="Gene3D" id="2.60.200.20">
    <property type="match status" value="1"/>
</dbReference>
<feature type="compositionally biased region" description="Low complexity" evidence="7">
    <location>
        <begin position="158"/>
        <end position="172"/>
    </location>
</feature>
<feature type="region of interest" description="Disordered" evidence="7">
    <location>
        <begin position="1325"/>
        <end position="1782"/>
    </location>
</feature>
<feature type="compositionally biased region" description="Low complexity" evidence="7">
    <location>
        <begin position="759"/>
        <end position="771"/>
    </location>
</feature>
<dbReference type="RefSeq" id="XP_022286447.1">
    <property type="nucleotide sequence ID" value="XM_022430739.1"/>
</dbReference>
<feature type="compositionally biased region" description="Polar residues" evidence="7">
    <location>
        <begin position="1253"/>
        <end position="1262"/>
    </location>
</feature>
<evidence type="ECO:0000313" key="10">
    <source>
        <dbReference type="RefSeq" id="XP_022286446.1"/>
    </source>
</evidence>
<feature type="compositionally biased region" description="Polar residues" evidence="7">
    <location>
        <begin position="542"/>
        <end position="555"/>
    </location>
</feature>
<feature type="compositionally biased region" description="Low complexity" evidence="7">
    <location>
        <begin position="1102"/>
        <end position="1126"/>
    </location>
</feature>
<dbReference type="GO" id="GO:0005634">
    <property type="term" value="C:nucleus"/>
    <property type="evidence" value="ECO:0007669"/>
    <property type="project" value="UniProtKB-SubCell"/>
</dbReference>
<dbReference type="InterPro" id="IPR008984">
    <property type="entry name" value="SMAD_FHA_dom_sf"/>
</dbReference>
<name>A0A8B8A4N4_CRAVI</name>
<dbReference type="SUPFAM" id="SSF49879">
    <property type="entry name" value="SMAD/FHA domain"/>
    <property type="match status" value="1"/>
</dbReference>
<feature type="domain" description="FHA" evidence="8">
    <location>
        <begin position="26"/>
        <end position="75"/>
    </location>
</feature>
<dbReference type="Pfam" id="PF00498">
    <property type="entry name" value="FHA"/>
    <property type="match status" value="1"/>
</dbReference>
<feature type="compositionally biased region" description="Low complexity" evidence="7">
    <location>
        <begin position="709"/>
        <end position="725"/>
    </location>
</feature>
<evidence type="ECO:0000259" key="8">
    <source>
        <dbReference type="PROSITE" id="PS50006"/>
    </source>
</evidence>
<dbReference type="GO" id="GO:0007088">
    <property type="term" value="P:regulation of mitotic nuclear division"/>
    <property type="evidence" value="ECO:0007669"/>
    <property type="project" value="TreeGrafter"/>
</dbReference>
<feature type="compositionally biased region" description="Basic and acidic residues" evidence="7">
    <location>
        <begin position="1328"/>
        <end position="1341"/>
    </location>
</feature>
<feature type="compositionally biased region" description="Polar residues" evidence="7">
    <location>
        <begin position="1565"/>
        <end position="1574"/>
    </location>
</feature>
<feature type="compositionally biased region" description="Basic residues" evidence="7">
    <location>
        <begin position="1038"/>
        <end position="1051"/>
    </location>
</feature>
<feature type="compositionally biased region" description="Basic residues" evidence="7">
    <location>
        <begin position="1501"/>
        <end position="1511"/>
    </location>
</feature>